<evidence type="ECO:0000313" key="3">
    <source>
        <dbReference type="Proteomes" id="UP000195326"/>
    </source>
</evidence>
<dbReference type="RefSeq" id="WP_087414740.1">
    <property type="nucleotide sequence ID" value="NZ_NFKL01000007.1"/>
</dbReference>
<dbReference type="InterPro" id="IPR059222">
    <property type="entry name" value="NGO0469-like"/>
</dbReference>
<evidence type="ECO:0000256" key="1">
    <source>
        <dbReference type="SAM" id="MobiDB-lite"/>
    </source>
</evidence>
<reference evidence="3" key="1">
    <citation type="submission" date="2017-04" db="EMBL/GenBank/DDBJ databases">
        <title>Function of individual gut microbiota members based on whole genome sequencing of pure cultures obtained from chicken caecum.</title>
        <authorList>
            <person name="Medvecky M."/>
            <person name="Cejkova D."/>
            <person name="Polansky O."/>
            <person name="Karasova D."/>
            <person name="Kubasova T."/>
            <person name="Cizek A."/>
            <person name="Rychlik I."/>
        </authorList>
    </citation>
    <scope>NUCLEOTIDE SEQUENCE [LARGE SCALE GENOMIC DNA]</scope>
    <source>
        <strain evidence="3">An179</strain>
    </source>
</reference>
<comment type="caution">
    <text evidence="2">The sequence shown here is derived from an EMBL/GenBank/DDBJ whole genome shotgun (WGS) entry which is preliminary data.</text>
</comment>
<organism evidence="2 3">
    <name type="scientific">Butyricicoccus pullicaecorum</name>
    <dbReference type="NCBI Taxonomy" id="501571"/>
    <lineage>
        <taxon>Bacteria</taxon>
        <taxon>Bacillati</taxon>
        <taxon>Bacillota</taxon>
        <taxon>Clostridia</taxon>
        <taxon>Eubacteriales</taxon>
        <taxon>Butyricicoccaceae</taxon>
        <taxon>Butyricicoccus</taxon>
    </lineage>
</organism>
<dbReference type="AlphaFoldDB" id="A0A1Y4LQU7"/>
<feature type="compositionally biased region" description="Basic and acidic residues" evidence="1">
    <location>
        <begin position="170"/>
        <end position="185"/>
    </location>
</feature>
<evidence type="ECO:0000313" key="2">
    <source>
        <dbReference type="EMBL" id="OUP59053.1"/>
    </source>
</evidence>
<feature type="region of interest" description="Disordered" evidence="1">
    <location>
        <begin position="170"/>
        <end position="200"/>
    </location>
</feature>
<dbReference type="STRING" id="501571.GCA_900143195_02005"/>
<gene>
    <name evidence="2" type="ORF">B5F15_06180</name>
</gene>
<dbReference type="EMBL" id="NFKL01000007">
    <property type="protein sequence ID" value="OUP59053.1"/>
    <property type="molecule type" value="Genomic_DNA"/>
</dbReference>
<sequence>MKLKDKVKPAVPPMEAGVYMAVCVVVADLGDQYSKKYKKSSRKVVFSFDIPSETIEIDGEQKPRQLSKRCTFSVSKKGTLNKMLNAWMNANMSEQELGELDLFSLIGRGCQIRVTVSEDGAHNNIEDVMALPKGMPAPQSDTAPITYDIDEDGFTGEKWDALPTWMREAIEKSDQYQQDPPDKPLDMPVESTAQEGACPI</sequence>
<dbReference type="Proteomes" id="UP000195326">
    <property type="component" value="Unassembled WGS sequence"/>
</dbReference>
<proteinExistence type="predicted"/>
<name>A0A1Y4LQU7_9FIRM</name>
<protein>
    <recommendedName>
        <fullName evidence="4">DUF669 domain-containing protein</fullName>
    </recommendedName>
</protein>
<accession>A0A1Y4LQU7</accession>
<dbReference type="NCBIfam" id="NF046043">
    <property type="entry name" value="rep_init_NGO0469"/>
    <property type="match status" value="1"/>
</dbReference>
<evidence type="ECO:0008006" key="4">
    <source>
        <dbReference type="Google" id="ProtNLM"/>
    </source>
</evidence>